<dbReference type="PANTHER" id="PTHR43818:SF11">
    <property type="entry name" value="BCDNA.GH03377"/>
    <property type="match status" value="1"/>
</dbReference>
<evidence type="ECO:0000313" key="5">
    <source>
        <dbReference type="Proteomes" id="UP000309676"/>
    </source>
</evidence>
<dbReference type="InterPro" id="IPR000683">
    <property type="entry name" value="Gfo/Idh/MocA-like_OxRdtase_N"/>
</dbReference>
<dbReference type="EMBL" id="VCIW01000003">
    <property type="protein sequence ID" value="TLS52884.1"/>
    <property type="molecule type" value="Genomic_DNA"/>
</dbReference>
<comment type="caution">
    <text evidence="4">The sequence shown here is derived from an EMBL/GenBank/DDBJ whole genome shotgun (WGS) entry which is preliminary data.</text>
</comment>
<proteinExistence type="predicted"/>
<name>A0A5R9GHM1_9BACL</name>
<dbReference type="OrthoDB" id="9815825at2"/>
<feature type="domain" description="Gfo/Idh/MocA-like oxidoreductase N-terminal" evidence="2">
    <location>
        <begin position="4"/>
        <end position="117"/>
    </location>
</feature>
<dbReference type="InterPro" id="IPR036291">
    <property type="entry name" value="NAD(P)-bd_dom_sf"/>
</dbReference>
<evidence type="ECO:0000256" key="1">
    <source>
        <dbReference type="ARBA" id="ARBA00023002"/>
    </source>
</evidence>
<dbReference type="SUPFAM" id="SSF51735">
    <property type="entry name" value="NAD(P)-binding Rossmann-fold domains"/>
    <property type="match status" value="1"/>
</dbReference>
<dbReference type="RefSeq" id="WP_138193124.1">
    <property type="nucleotide sequence ID" value="NZ_VCIW01000003.1"/>
</dbReference>
<dbReference type="AlphaFoldDB" id="A0A5R9GHM1"/>
<keyword evidence="1" id="KW-0560">Oxidoreductase</keyword>
<dbReference type="Gene3D" id="3.40.50.720">
    <property type="entry name" value="NAD(P)-binding Rossmann-like Domain"/>
    <property type="match status" value="1"/>
</dbReference>
<sequence>MTTIRVGIIGTGNISGIYFKNLQAFEGVEVVACADLDVERAKAKAAEHGVARGCSVDELLASPDVDLVVNLTIPAAHAEVCIRALEAGKHVYVEKPLAVSREDGRRIVELAAAKGLRAGAAPDTFLGAGIQTCKRLIDEGAIGEPLSAVAFMMSRGHEHWHPAPEFYYQAGGGPMFDMGPYYLTALVALLGPIAEISGMTRITHKERTILSEPKRGQTIQVEVPTHVTGTLRFASGAIATMITSFDIPAGSSLRNIEIYGTKGTLAVPDPNTFGGPVRLRRFGETEWEDVPVALPYDGNSRGVGVLDMANAIREGRPHRANDALAFHVLEAMHGFHDSSDQGAVYRMSSSCASPAPLHP</sequence>
<dbReference type="Pfam" id="PF22725">
    <property type="entry name" value="GFO_IDH_MocA_C3"/>
    <property type="match status" value="1"/>
</dbReference>
<feature type="domain" description="GFO/IDH/MocA-like oxidoreductase" evidence="3">
    <location>
        <begin position="130"/>
        <end position="265"/>
    </location>
</feature>
<protein>
    <submittedName>
        <fullName evidence="4">Gfo/Idh/MocA family oxidoreductase</fullName>
    </submittedName>
</protein>
<dbReference type="Gene3D" id="3.30.360.10">
    <property type="entry name" value="Dihydrodipicolinate Reductase, domain 2"/>
    <property type="match status" value="1"/>
</dbReference>
<dbReference type="InterPro" id="IPR050463">
    <property type="entry name" value="Gfo/Idh/MocA_oxidrdct_glycsds"/>
</dbReference>
<dbReference type="GO" id="GO:0016491">
    <property type="term" value="F:oxidoreductase activity"/>
    <property type="evidence" value="ECO:0007669"/>
    <property type="project" value="UniProtKB-KW"/>
</dbReference>
<dbReference type="Pfam" id="PF01408">
    <property type="entry name" value="GFO_IDH_MocA"/>
    <property type="match status" value="1"/>
</dbReference>
<dbReference type="PANTHER" id="PTHR43818">
    <property type="entry name" value="BCDNA.GH03377"/>
    <property type="match status" value="1"/>
</dbReference>
<evidence type="ECO:0000313" key="4">
    <source>
        <dbReference type="EMBL" id="TLS52884.1"/>
    </source>
</evidence>
<dbReference type="InterPro" id="IPR055170">
    <property type="entry name" value="GFO_IDH_MocA-like_dom"/>
</dbReference>
<evidence type="ECO:0000259" key="3">
    <source>
        <dbReference type="Pfam" id="PF22725"/>
    </source>
</evidence>
<reference evidence="4 5" key="1">
    <citation type="submission" date="2019-05" db="EMBL/GenBank/DDBJ databases">
        <authorList>
            <person name="Narsing Rao M.P."/>
            <person name="Li W.J."/>
        </authorList>
    </citation>
    <scope>NUCLEOTIDE SEQUENCE [LARGE SCALE GENOMIC DNA]</scope>
    <source>
        <strain evidence="4 5">SYSU_K30003</strain>
    </source>
</reference>
<dbReference type="Proteomes" id="UP000309676">
    <property type="component" value="Unassembled WGS sequence"/>
</dbReference>
<organism evidence="4 5">
    <name type="scientific">Paenibacillus antri</name>
    <dbReference type="NCBI Taxonomy" id="2582848"/>
    <lineage>
        <taxon>Bacteria</taxon>
        <taxon>Bacillati</taxon>
        <taxon>Bacillota</taxon>
        <taxon>Bacilli</taxon>
        <taxon>Bacillales</taxon>
        <taxon>Paenibacillaceae</taxon>
        <taxon>Paenibacillus</taxon>
    </lineage>
</organism>
<dbReference type="GO" id="GO:0000166">
    <property type="term" value="F:nucleotide binding"/>
    <property type="evidence" value="ECO:0007669"/>
    <property type="project" value="InterPro"/>
</dbReference>
<evidence type="ECO:0000259" key="2">
    <source>
        <dbReference type="Pfam" id="PF01408"/>
    </source>
</evidence>
<dbReference type="SUPFAM" id="SSF55347">
    <property type="entry name" value="Glyceraldehyde-3-phosphate dehydrogenase-like, C-terminal domain"/>
    <property type="match status" value="1"/>
</dbReference>
<gene>
    <name evidence="4" type="ORF">FE782_05785</name>
</gene>
<accession>A0A5R9GHM1</accession>
<keyword evidence="5" id="KW-1185">Reference proteome</keyword>